<comment type="catalytic activity">
    <reaction evidence="7 9">
        <text>oxaloacetate + H(+) = pyruvate + CO2</text>
        <dbReference type="Rhea" id="RHEA:15641"/>
        <dbReference type="ChEBI" id="CHEBI:15361"/>
        <dbReference type="ChEBI" id="CHEBI:15378"/>
        <dbReference type="ChEBI" id="CHEBI:16452"/>
        <dbReference type="ChEBI" id="CHEBI:16526"/>
        <dbReference type="EC" id="4.1.1.112"/>
    </reaction>
</comment>
<keyword evidence="13" id="KW-1185">Reference proteome</keyword>
<evidence type="ECO:0000256" key="8">
    <source>
        <dbReference type="PIRSR" id="PIRSR605493-1"/>
    </source>
</evidence>
<dbReference type="Pfam" id="PF25372">
    <property type="entry name" value="DUF7885"/>
    <property type="match status" value="1"/>
</dbReference>
<feature type="binding site" evidence="8">
    <location>
        <position position="103"/>
    </location>
    <ligand>
        <name>substrate</name>
    </ligand>
</feature>
<dbReference type="PANTHER" id="PTHR33254">
    <property type="entry name" value="4-HYDROXY-4-METHYL-2-OXOGLUTARATE ALDOLASE 3-RELATED"/>
    <property type="match status" value="1"/>
</dbReference>
<dbReference type="SUPFAM" id="SSF89562">
    <property type="entry name" value="RraA-like"/>
    <property type="match status" value="1"/>
</dbReference>
<dbReference type="SMART" id="SM00367">
    <property type="entry name" value="LRR_CC"/>
    <property type="match status" value="8"/>
</dbReference>
<dbReference type="Gene3D" id="3.50.30.40">
    <property type="entry name" value="Ribonuclease E inhibitor RraA/RraA-like"/>
    <property type="match status" value="1"/>
</dbReference>
<name>A0A9R1V388_LACSA</name>
<dbReference type="Pfam" id="PF03737">
    <property type="entry name" value="RraA-like"/>
    <property type="match status" value="1"/>
</dbReference>
<evidence type="ECO:0000256" key="1">
    <source>
        <dbReference type="ARBA" id="ARBA00001342"/>
    </source>
</evidence>
<comment type="function">
    <text evidence="6 9">Catalyzes the aldol cleavage of 4-hydroxy-4-methyl-2-oxoglutarate (HMG) into 2 molecules of pyruvate. Also contains a secondary oxaloacetate (OAA) decarboxylase activity due to the common pyruvate enolate transition state formed following C-C bond cleavage in the retro-aldol and decarboxylation reactions.</text>
</comment>
<feature type="compositionally biased region" description="Basic and acidic residues" evidence="10">
    <location>
        <begin position="172"/>
        <end position="185"/>
    </location>
</feature>
<comment type="cofactor">
    <cofactor evidence="9">
        <name>a divalent metal cation</name>
        <dbReference type="ChEBI" id="CHEBI:60240"/>
    </cofactor>
</comment>
<dbReference type="InterPro" id="IPR001810">
    <property type="entry name" value="F-box_dom"/>
</dbReference>
<dbReference type="InterPro" id="IPR057207">
    <property type="entry name" value="FBXL15_LRR"/>
</dbReference>
<comment type="similarity">
    <text evidence="2 9">Belongs to the class II aldolase/RraA-like family.</text>
</comment>
<sequence>MSSFATAEVCDAHASHLASGDLRALQPIFKIYGQCRAFSGPVVTLKVFEDNVLVREHLESKGEGRVLVIDGGGSMRCALVGGNLGQLAQNNGWVGIVVNGCIRDVDEINGCDIGVRALASHPQKSYKRGNGEKGVPVHIGGTLIHDGEWLYADSDGILVSKTELTEAEIFSKTHRGEREREEGKNGHSVMAHKRSTSTAVAGSASATVGGDSLLERIPENLLNEIFLKLEPETLSSLSSLACVSRTLQSSVNNVLSSFSSAFSLDPQTFDGIRRNLGNIQKITLDCLRLSDSSIRNLLGPDVEELILLKCSSLSCRFLSSIGRTCPNLSQLLLIEFRVLTLEFSGFIDKSSVFDLNFRGSLENCRSLESLKIKIRGGEINDYSFMLLGIYHLLPKTIKILKLQPSISLDTLVFFRTIPIPHTTFSQTLTQISLVLDTITDLLLHTITHSLPLLTDLDLKDQPSSDTSDDLSDLGIQSLIHCKNLTHLSLIRIRHHSSTSFKRTTDMGFFLLSEGCKQLESVRLSGFSKVSDAGFTSILNSCSNLKKFEIQNTHLLTDLTFQDVSKVPRVLEEVKLVSCNSITSEGVHEIASCSGLKILDLFGCKSVADSCLGNVSKLRLLTSLNLSGADVTDSGMVILGKIHAPITFLSLRGCKRVTDKGIGHLLSNGKIGNNLTSLDLGHMPGITDYSVGIVVDSCIGLVELCIRNCFHVTNVSMKVLGLKGGIRRVDVYNCSGLTVGCFELLKKPLFRGLQWIGIGKTRVICVGDDGFDEIHRERPWLTICADGCEVGCHDGWQFHKF</sequence>
<dbReference type="InterPro" id="IPR005493">
    <property type="entry name" value="RraA/RraA-like"/>
</dbReference>
<feature type="binding site" evidence="8">
    <location>
        <begin position="81"/>
        <end position="84"/>
    </location>
    <ligand>
        <name>substrate</name>
    </ligand>
</feature>
<dbReference type="SUPFAM" id="SSF52047">
    <property type="entry name" value="RNI-like"/>
    <property type="match status" value="1"/>
</dbReference>
<proteinExistence type="inferred from homology"/>
<evidence type="ECO:0000313" key="13">
    <source>
        <dbReference type="Proteomes" id="UP000235145"/>
    </source>
</evidence>
<dbReference type="Gene3D" id="3.80.10.10">
    <property type="entry name" value="Ribonuclease Inhibitor"/>
    <property type="match status" value="2"/>
</dbReference>
<dbReference type="InterPro" id="IPR010203">
    <property type="entry name" value="RraA"/>
</dbReference>
<evidence type="ECO:0000256" key="6">
    <source>
        <dbReference type="ARBA" id="ARBA00025046"/>
    </source>
</evidence>
<dbReference type="GO" id="GO:0051252">
    <property type="term" value="P:regulation of RNA metabolic process"/>
    <property type="evidence" value="ECO:0007669"/>
    <property type="project" value="InterPro"/>
</dbReference>
<dbReference type="GO" id="GO:0008428">
    <property type="term" value="F:ribonuclease inhibitor activity"/>
    <property type="evidence" value="ECO:0007669"/>
    <property type="project" value="InterPro"/>
</dbReference>
<dbReference type="InterPro" id="IPR032675">
    <property type="entry name" value="LRR_dom_sf"/>
</dbReference>
<keyword evidence="5 9" id="KW-0456">Lyase</keyword>
<comment type="caution">
    <text evidence="12">The sequence shown here is derived from an EMBL/GenBank/DDBJ whole genome shotgun (WGS) entry which is preliminary data.</text>
</comment>
<keyword evidence="4 8" id="KW-0479">Metal-binding</keyword>
<gene>
    <name evidence="12" type="ORF">LSAT_V11C700387040</name>
</gene>
<reference evidence="12 13" key="1">
    <citation type="journal article" date="2017" name="Nat. Commun.">
        <title>Genome assembly with in vitro proximity ligation data and whole-genome triplication in lettuce.</title>
        <authorList>
            <person name="Reyes-Chin-Wo S."/>
            <person name="Wang Z."/>
            <person name="Yang X."/>
            <person name="Kozik A."/>
            <person name="Arikit S."/>
            <person name="Song C."/>
            <person name="Xia L."/>
            <person name="Froenicke L."/>
            <person name="Lavelle D.O."/>
            <person name="Truco M.J."/>
            <person name="Xia R."/>
            <person name="Zhu S."/>
            <person name="Xu C."/>
            <person name="Xu H."/>
            <person name="Xu X."/>
            <person name="Cox K."/>
            <person name="Korf I."/>
            <person name="Meyers B.C."/>
            <person name="Michelmore R.W."/>
        </authorList>
    </citation>
    <scope>NUCLEOTIDE SEQUENCE [LARGE SCALE GENOMIC DNA]</scope>
    <source>
        <strain evidence="13">cv. Salinas</strain>
        <tissue evidence="12">Seedlings</tissue>
    </source>
</reference>
<feature type="domain" description="F-box" evidence="11">
    <location>
        <begin position="211"/>
        <end position="261"/>
    </location>
</feature>
<comment type="catalytic activity">
    <reaction evidence="1 9">
        <text>4-hydroxy-4-methyl-2-oxoglutarate = 2 pyruvate</text>
        <dbReference type="Rhea" id="RHEA:22748"/>
        <dbReference type="ChEBI" id="CHEBI:15361"/>
        <dbReference type="ChEBI" id="CHEBI:58276"/>
        <dbReference type="EC" id="4.1.3.17"/>
    </reaction>
</comment>
<dbReference type="EC" id="4.1.1.112" evidence="9"/>
<dbReference type="EC" id="4.1.3.17" evidence="9"/>
<feature type="region of interest" description="Disordered" evidence="10">
    <location>
        <begin position="172"/>
        <end position="202"/>
    </location>
</feature>
<comment type="subunit">
    <text evidence="3 9">Homotrimer.</text>
</comment>
<evidence type="ECO:0000256" key="4">
    <source>
        <dbReference type="ARBA" id="ARBA00022723"/>
    </source>
</evidence>
<evidence type="ECO:0000256" key="2">
    <source>
        <dbReference type="ARBA" id="ARBA00008621"/>
    </source>
</evidence>
<dbReference type="CDD" id="cd16841">
    <property type="entry name" value="RraA_family"/>
    <property type="match status" value="1"/>
</dbReference>
<dbReference type="GO" id="GO:0008948">
    <property type="term" value="F:oxaloacetate decarboxylase activity"/>
    <property type="evidence" value="ECO:0007669"/>
    <property type="project" value="UniProtKB-EC"/>
</dbReference>
<comment type="cofactor">
    <cofactor evidence="8">
        <name>Mg(2+)</name>
        <dbReference type="ChEBI" id="CHEBI:18420"/>
    </cofactor>
</comment>
<dbReference type="AlphaFoldDB" id="A0A9R1V388"/>
<evidence type="ECO:0000256" key="10">
    <source>
        <dbReference type="SAM" id="MobiDB-lite"/>
    </source>
</evidence>
<dbReference type="NCBIfam" id="TIGR01935">
    <property type="entry name" value="NOT-MenG"/>
    <property type="match status" value="1"/>
</dbReference>
<evidence type="ECO:0000313" key="12">
    <source>
        <dbReference type="EMBL" id="KAJ0197456.1"/>
    </source>
</evidence>
<dbReference type="EMBL" id="NBSK02000007">
    <property type="protein sequence ID" value="KAJ0197456.1"/>
    <property type="molecule type" value="Genomic_DNA"/>
</dbReference>
<evidence type="ECO:0000256" key="7">
    <source>
        <dbReference type="ARBA" id="ARBA00047973"/>
    </source>
</evidence>
<evidence type="ECO:0000256" key="3">
    <source>
        <dbReference type="ARBA" id="ARBA00011233"/>
    </source>
</evidence>
<dbReference type="GO" id="GO:0047443">
    <property type="term" value="F:4-hydroxy-4-methyl-2-oxoglutarate aldolase activity"/>
    <property type="evidence" value="ECO:0007669"/>
    <property type="project" value="UniProtKB-EC"/>
</dbReference>
<organism evidence="12 13">
    <name type="scientific">Lactuca sativa</name>
    <name type="common">Garden lettuce</name>
    <dbReference type="NCBI Taxonomy" id="4236"/>
    <lineage>
        <taxon>Eukaryota</taxon>
        <taxon>Viridiplantae</taxon>
        <taxon>Streptophyta</taxon>
        <taxon>Embryophyta</taxon>
        <taxon>Tracheophyta</taxon>
        <taxon>Spermatophyta</taxon>
        <taxon>Magnoliopsida</taxon>
        <taxon>eudicotyledons</taxon>
        <taxon>Gunneridae</taxon>
        <taxon>Pentapetalae</taxon>
        <taxon>asterids</taxon>
        <taxon>campanulids</taxon>
        <taxon>Asterales</taxon>
        <taxon>Asteraceae</taxon>
        <taxon>Cichorioideae</taxon>
        <taxon>Cichorieae</taxon>
        <taxon>Lactucinae</taxon>
        <taxon>Lactuca</taxon>
    </lineage>
</organism>
<dbReference type="InterPro" id="IPR006553">
    <property type="entry name" value="Leu-rich_rpt_Cys-con_subtyp"/>
</dbReference>
<evidence type="ECO:0000259" key="11">
    <source>
        <dbReference type="PROSITE" id="PS50181"/>
    </source>
</evidence>
<keyword evidence="8" id="KW-0460">Magnesium</keyword>
<protein>
    <recommendedName>
        <fullName evidence="9">4-hydroxy-4-methyl-2-oxoglutarate aldolase</fullName>
        <shortName evidence="9">HMG aldolase</shortName>
        <ecNumber evidence="9">4.1.1.112</ecNumber>
        <ecNumber evidence="9">4.1.3.17</ecNumber>
    </recommendedName>
    <alternativeName>
        <fullName evidence="9">Oxaloacetate decarboxylase</fullName>
    </alternativeName>
</protein>
<evidence type="ECO:0000256" key="5">
    <source>
        <dbReference type="ARBA" id="ARBA00023239"/>
    </source>
</evidence>
<dbReference type="GO" id="GO:0046872">
    <property type="term" value="F:metal ion binding"/>
    <property type="evidence" value="ECO:0007669"/>
    <property type="project" value="UniProtKB-KW"/>
</dbReference>
<dbReference type="NCBIfam" id="NF006875">
    <property type="entry name" value="PRK09372.1"/>
    <property type="match status" value="1"/>
</dbReference>
<dbReference type="InterPro" id="IPR036704">
    <property type="entry name" value="RraA/RraA-like_sf"/>
</dbReference>
<dbReference type="Proteomes" id="UP000235145">
    <property type="component" value="Unassembled WGS sequence"/>
</dbReference>
<dbReference type="PROSITE" id="PS50181">
    <property type="entry name" value="FBOX"/>
    <property type="match status" value="1"/>
</dbReference>
<feature type="binding site" evidence="8">
    <location>
        <position position="104"/>
    </location>
    <ligand>
        <name>Mg(2+)</name>
        <dbReference type="ChEBI" id="CHEBI:18420"/>
    </ligand>
</feature>
<evidence type="ECO:0000256" key="9">
    <source>
        <dbReference type="RuleBase" id="RU004338"/>
    </source>
</evidence>
<accession>A0A9R1V388</accession>
<dbReference type="PANTHER" id="PTHR33254:SF4">
    <property type="entry name" value="4-HYDROXY-4-METHYL-2-OXOGLUTARATE ALDOLASE 3-RELATED"/>
    <property type="match status" value="1"/>
</dbReference>